<keyword evidence="3" id="KW-1185">Reference proteome</keyword>
<evidence type="ECO:0000256" key="1">
    <source>
        <dbReference type="SAM" id="MobiDB-lite"/>
    </source>
</evidence>
<evidence type="ECO:0000313" key="3">
    <source>
        <dbReference type="Proteomes" id="UP000815677"/>
    </source>
</evidence>
<name>A0ABQ0L0B0_MYCCL</name>
<protein>
    <submittedName>
        <fullName evidence="2">Uncharacterized protein</fullName>
    </submittedName>
</protein>
<feature type="non-terminal residue" evidence="2">
    <location>
        <position position="669"/>
    </location>
</feature>
<organism evidence="2 3">
    <name type="scientific">Mycena chlorophos</name>
    <name type="common">Agaric fungus</name>
    <name type="synonym">Agaricus chlorophos</name>
    <dbReference type="NCBI Taxonomy" id="658473"/>
    <lineage>
        <taxon>Eukaryota</taxon>
        <taxon>Fungi</taxon>
        <taxon>Dikarya</taxon>
        <taxon>Basidiomycota</taxon>
        <taxon>Agaricomycotina</taxon>
        <taxon>Agaricomycetes</taxon>
        <taxon>Agaricomycetidae</taxon>
        <taxon>Agaricales</taxon>
        <taxon>Marasmiineae</taxon>
        <taxon>Mycenaceae</taxon>
        <taxon>Mycena</taxon>
    </lineage>
</organism>
<dbReference type="Proteomes" id="UP000815677">
    <property type="component" value="Unassembled WGS sequence"/>
</dbReference>
<feature type="compositionally biased region" description="Acidic residues" evidence="1">
    <location>
        <begin position="429"/>
        <end position="439"/>
    </location>
</feature>
<sequence>KSTGPEESKTIYQTVIEVWNRCARNIVGPVWSFATDGDAKRRKAGFDEFCKTKLAVTSPLYSTLAGMVGMNLYTGLFDITLDSDYKHIFKRVCTQLRSRRGIVLRNGRIINTDVLKRFLLRLPGQTEASVQRLLYPDDPQDVPRSVELMEKIVEIRGAGFEASDPEVLADLDSVTLLGEVLENLLTPFTEPSMSLTEQMTRLSTFAHLSFSIFRTRRTDFFSNQLYIDSQTMVKNAFFCLAKQQQLDREQPFYLFQTGDDRLERLFGKLRMLGGHNSAMSYHQAIERLGHACDLQGLYLRNPELEQTAVRLNMTRSEHVDHLNMDSWTGDVISGLCHAPGAWLNGSKRAAVIFERLRFEKATYDYRTIFAVPGVDMMRPLGDGKYPGVDEINAEDPSAIPAASTAAAPPSTKTGTGEAAANASRPVEQPADDEDDEGYTFDERLPQLPELELPQNRPGFNPKAYLDVGGGKMVHLQRICRLLFNRHYDPKSLDRLKRVCGFKKLNSHRHDLDPNDVHGIDTFLIGDLFLTLLRVEQTVSLAVVRCTAIHDGSTLLKSTFGATLRDPKSKIKLTGQVLTMELIPTLSDSDNVLPDSLPATSANIRPADWTKDSESAHSWIWTGSYLVVDSAMGGTSKSTDKVVTVSIPGILVEPIDPDAVDAVPRIGTDR</sequence>
<accession>A0ABQ0L0B0</accession>
<gene>
    <name evidence="2" type="ORF">MCHLO_02215</name>
</gene>
<feature type="region of interest" description="Disordered" evidence="1">
    <location>
        <begin position="398"/>
        <end position="439"/>
    </location>
</feature>
<reference evidence="2" key="1">
    <citation type="submission" date="2014-09" db="EMBL/GenBank/DDBJ databases">
        <title>Genome sequence of the luminous mushroom Mycena chlorophos for searching fungal bioluminescence genes.</title>
        <authorList>
            <person name="Tanaka Y."/>
            <person name="Kasuga D."/>
            <person name="Oba Y."/>
            <person name="Hase S."/>
            <person name="Sato K."/>
            <person name="Oba Y."/>
            <person name="Sakakibara Y."/>
        </authorList>
    </citation>
    <scope>NUCLEOTIDE SEQUENCE</scope>
</reference>
<dbReference type="EMBL" id="DF839887">
    <property type="protein sequence ID" value="GAT44600.1"/>
    <property type="molecule type" value="Genomic_DNA"/>
</dbReference>
<proteinExistence type="predicted"/>
<feature type="compositionally biased region" description="Low complexity" evidence="1">
    <location>
        <begin position="398"/>
        <end position="413"/>
    </location>
</feature>
<feature type="non-terminal residue" evidence="2">
    <location>
        <position position="1"/>
    </location>
</feature>
<evidence type="ECO:0000313" key="2">
    <source>
        <dbReference type="EMBL" id="GAT44600.1"/>
    </source>
</evidence>